<keyword evidence="3" id="KW-1185">Reference proteome</keyword>
<organism evidence="2 3">
    <name type="scientific">Pontivivens insulae</name>
    <dbReference type="NCBI Taxonomy" id="1639689"/>
    <lineage>
        <taxon>Bacteria</taxon>
        <taxon>Pseudomonadati</taxon>
        <taxon>Pseudomonadota</taxon>
        <taxon>Alphaproteobacteria</taxon>
        <taxon>Rhodobacterales</taxon>
        <taxon>Paracoccaceae</taxon>
        <taxon>Pontivivens</taxon>
    </lineage>
</organism>
<dbReference type="Pfam" id="PF00665">
    <property type="entry name" value="rve"/>
    <property type="match status" value="1"/>
</dbReference>
<dbReference type="InterPro" id="IPR001584">
    <property type="entry name" value="Integrase_cat-core"/>
</dbReference>
<dbReference type="Proteomes" id="UP000244932">
    <property type="component" value="Unassembled WGS sequence"/>
</dbReference>
<feature type="domain" description="Integrase catalytic" evidence="1">
    <location>
        <begin position="2"/>
        <end position="69"/>
    </location>
</feature>
<dbReference type="PANTHER" id="PTHR46889:SF4">
    <property type="entry name" value="TRANSPOSASE INSO FOR INSERTION SEQUENCE ELEMENT IS911B-RELATED"/>
    <property type="match status" value="1"/>
</dbReference>
<evidence type="ECO:0000313" key="2">
    <source>
        <dbReference type="EMBL" id="SPF27897.1"/>
    </source>
</evidence>
<gene>
    <name evidence="2" type="ORF">POI8812_00192</name>
</gene>
<dbReference type="PANTHER" id="PTHR46889">
    <property type="entry name" value="TRANSPOSASE INSF FOR INSERTION SEQUENCE IS3B-RELATED"/>
    <property type="match status" value="1"/>
</dbReference>
<name>A0A2R8A6M7_9RHOB</name>
<dbReference type="EMBL" id="OMKW01000001">
    <property type="protein sequence ID" value="SPF27897.1"/>
    <property type="molecule type" value="Genomic_DNA"/>
</dbReference>
<dbReference type="Gene3D" id="3.30.420.10">
    <property type="entry name" value="Ribonuclease H-like superfamily/Ribonuclease H"/>
    <property type="match status" value="1"/>
</dbReference>
<dbReference type="InterPro" id="IPR050900">
    <property type="entry name" value="Transposase_IS3/IS150/IS904"/>
</dbReference>
<dbReference type="AlphaFoldDB" id="A0A2R8A6M7"/>
<proteinExistence type="predicted"/>
<accession>A0A2R8A6M7</accession>
<dbReference type="InterPro" id="IPR012337">
    <property type="entry name" value="RNaseH-like_sf"/>
</dbReference>
<dbReference type="InterPro" id="IPR036397">
    <property type="entry name" value="RNaseH_sf"/>
</dbReference>
<evidence type="ECO:0000313" key="3">
    <source>
        <dbReference type="Proteomes" id="UP000244932"/>
    </source>
</evidence>
<reference evidence="2 3" key="1">
    <citation type="submission" date="2018-03" db="EMBL/GenBank/DDBJ databases">
        <authorList>
            <person name="Keele B.F."/>
        </authorList>
    </citation>
    <scope>NUCLEOTIDE SEQUENCE [LARGE SCALE GENOMIC DNA]</scope>
    <source>
        <strain evidence="2 3">CeCT 8812</strain>
    </source>
</reference>
<dbReference type="GO" id="GO:0003676">
    <property type="term" value="F:nucleic acid binding"/>
    <property type="evidence" value="ECO:0007669"/>
    <property type="project" value="InterPro"/>
</dbReference>
<dbReference type="GO" id="GO:0015074">
    <property type="term" value="P:DNA integration"/>
    <property type="evidence" value="ECO:0007669"/>
    <property type="project" value="InterPro"/>
</dbReference>
<protein>
    <recommendedName>
        <fullName evidence="1">Integrase catalytic domain-containing protein</fullName>
    </recommendedName>
</protein>
<evidence type="ECO:0000259" key="1">
    <source>
        <dbReference type="Pfam" id="PF00665"/>
    </source>
</evidence>
<sequence>MDWALRKVLSWRLSNTMHSDFCVDTLNEAIAKYDPPEIMNTDEDSQFTGSAWITKLTEAGMRISMDGRGRYLDNIFIERLWRSLKQESIYLEEINDGF</sequence>
<dbReference type="SUPFAM" id="SSF53098">
    <property type="entry name" value="Ribonuclease H-like"/>
    <property type="match status" value="1"/>
</dbReference>